<gene>
    <name evidence="1" type="ORF">CANVERA_P2467</name>
</gene>
<reference evidence="1" key="1">
    <citation type="submission" date="2022-12" db="EMBL/GenBank/DDBJ databases">
        <authorList>
            <person name="Brejova B."/>
        </authorList>
    </citation>
    <scope>NUCLEOTIDE SEQUENCE</scope>
</reference>
<accession>A0A9W4TV39</accession>
<comment type="caution">
    <text evidence="1">The sequence shown here is derived from an EMBL/GenBank/DDBJ whole genome shotgun (WGS) entry which is preliminary data.</text>
</comment>
<organism evidence="1 2">
    <name type="scientific">Candida verbasci</name>
    <dbReference type="NCBI Taxonomy" id="1227364"/>
    <lineage>
        <taxon>Eukaryota</taxon>
        <taxon>Fungi</taxon>
        <taxon>Dikarya</taxon>
        <taxon>Ascomycota</taxon>
        <taxon>Saccharomycotina</taxon>
        <taxon>Pichiomycetes</taxon>
        <taxon>Debaryomycetaceae</taxon>
        <taxon>Candida/Lodderomyces clade</taxon>
        <taxon>Candida</taxon>
    </lineage>
</organism>
<evidence type="ECO:0000313" key="2">
    <source>
        <dbReference type="Proteomes" id="UP001152885"/>
    </source>
</evidence>
<dbReference type="AlphaFoldDB" id="A0A9W4TV39"/>
<dbReference type="Proteomes" id="UP001152885">
    <property type="component" value="Unassembled WGS sequence"/>
</dbReference>
<protein>
    <submittedName>
        <fullName evidence="1">Uncharacterized protein</fullName>
    </submittedName>
</protein>
<keyword evidence="2" id="KW-1185">Reference proteome</keyword>
<sequence length="97" mass="11314">MSDTEEKSVKYGELIGDKTVVHNVGGIVIKYADLPHHVVATIKGEDYLYKCREVNFRYLFPLDEQSFIEDGIKIKDSKWNEYFQYKTRSDDLGAEKF</sequence>
<name>A0A9W4TV39_9ASCO</name>
<proteinExistence type="predicted"/>
<evidence type="ECO:0000313" key="1">
    <source>
        <dbReference type="EMBL" id="CAI5757955.1"/>
    </source>
</evidence>
<dbReference type="EMBL" id="CANTUO010000002">
    <property type="protein sequence ID" value="CAI5757955.1"/>
    <property type="molecule type" value="Genomic_DNA"/>
</dbReference>